<dbReference type="EMBL" id="JAVRIA010000001">
    <property type="protein sequence ID" value="MDT0557099.1"/>
    <property type="molecule type" value="Genomic_DNA"/>
</dbReference>
<name>A0ABU2YHC7_9FLAO</name>
<organism evidence="2 3">
    <name type="scientific">Microcosmobacter mediterraneus</name>
    <dbReference type="NCBI Taxonomy" id="3075607"/>
    <lineage>
        <taxon>Bacteria</taxon>
        <taxon>Pseudomonadati</taxon>
        <taxon>Bacteroidota</taxon>
        <taxon>Flavobacteriia</taxon>
        <taxon>Flavobacteriales</taxon>
        <taxon>Flavobacteriaceae</taxon>
        <taxon>Microcosmobacter</taxon>
    </lineage>
</organism>
<feature type="domain" description="C-type lectin" evidence="1">
    <location>
        <begin position="142"/>
        <end position="266"/>
    </location>
</feature>
<proteinExistence type="predicted"/>
<evidence type="ECO:0000313" key="2">
    <source>
        <dbReference type="EMBL" id="MDT0557099.1"/>
    </source>
</evidence>
<dbReference type="Pfam" id="PF19081">
    <property type="entry name" value="Ig_7"/>
    <property type="match status" value="1"/>
</dbReference>
<reference evidence="2 3" key="1">
    <citation type="submission" date="2023-09" db="EMBL/GenBank/DDBJ databases">
        <authorList>
            <person name="Rey-Velasco X."/>
        </authorList>
    </citation>
    <scope>NUCLEOTIDE SEQUENCE [LARGE SCALE GENOMIC DNA]</scope>
    <source>
        <strain evidence="2 3">W332</strain>
    </source>
</reference>
<dbReference type="NCBIfam" id="TIGR04131">
    <property type="entry name" value="Bac_Flav_CTERM"/>
    <property type="match status" value="1"/>
</dbReference>
<comment type="caution">
    <text evidence="2">The sequence shown here is derived from an EMBL/GenBank/DDBJ whole genome shotgun (WGS) entry which is preliminary data.</text>
</comment>
<protein>
    <submittedName>
        <fullName evidence="2">T9SS type B sorting domain-containing protein</fullName>
    </submittedName>
</protein>
<sequence length="805" mass="88673">MKHKVFIIILWVLPWLCFSQGSNLTPSITAEGLIEFCSDSPMPIVTNVSITPPTNSNSWDEVIIQISEGFTLGQDQLQLTGIHPNISGTWNAALGQLVLTGPATFSEFEAAILEVVYITTQTNFTEDKQFSINLGIANYLPSTGHYYFYIPSVGITWSQAFAEAESQEYFGLQGYLATVTTIEEAQLLGQQTAGTGWIGASDEETEGIWKWVSGPEDGTEFYNQNTGSPINGEFNFWNVGEPNDFGGEDYAHITDPSIGNLGSWNDLGNEGDAVGSPYHPQGYIVEFGGLPGEEELNLSASTTIITPKIEFEIPTVCGEESITIEVTTNTPNLAWFETPSSTVLLSTELSYTVTLSETTTFWVIPLFDGCSGGARTPITIQVNDIPEVISTNLFQCDDIEMDGITSFNLNQSIPSITGGNPNLSVDFYEDIQLNEVIEDTDNYINTSNFQTVFALVTNILSGCHSISEVTLQVSVASMVNTGVLEVCDDSTEDGIGFFNLSDADSIILQGLPTDLEVSYFESYDDALLENNSLGPGYSNTQPFEQIIYARVEQNNACFAITELELNVASVPGIREQSVLYCLNEFPNPITISPGIADNISSNFYYNWSTGETTKDIEVNEPGTYTVIVTTVYGCSQTRIIKVEPSNIATIETVEIEDLTSNNTISILVTGEGEYEYALDDELFYQTSNTFTNLQAGRYTIYVKDIKNNCGVVTKEVFVVGYPKFFTPNNDTVNDVWSLKGIAPEFRAFVSVNIYDRYGKLLKTLWSNNDFWDGTYNGLALPASDYWFVATLQDGRTFNGHFALRF</sequence>
<dbReference type="InterPro" id="IPR026341">
    <property type="entry name" value="T9SS_type_B"/>
</dbReference>
<dbReference type="InterPro" id="IPR001304">
    <property type="entry name" value="C-type_lectin-like"/>
</dbReference>
<dbReference type="PROSITE" id="PS50041">
    <property type="entry name" value="C_TYPE_LECTIN_2"/>
    <property type="match status" value="1"/>
</dbReference>
<dbReference type="CDD" id="cd03603">
    <property type="entry name" value="CLECT_VCBS"/>
    <property type="match status" value="1"/>
</dbReference>
<dbReference type="Pfam" id="PF13585">
    <property type="entry name" value="CHU_C"/>
    <property type="match status" value="1"/>
</dbReference>
<dbReference type="RefSeq" id="WP_311425872.1">
    <property type="nucleotide sequence ID" value="NZ_JAVRIA010000001.1"/>
</dbReference>
<gene>
    <name evidence="2" type="ORF">RM697_00480</name>
</gene>
<dbReference type="InterPro" id="IPR044023">
    <property type="entry name" value="Ig_7"/>
</dbReference>
<accession>A0ABU2YHC7</accession>
<dbReference type="SUPFAM" id="SSF56436">
    <property type="entry name" value="C-type lectin-like"/>
    <property type="match status" value="1"/>
</dbReference>
<dbReference type="InterPro" id="IPR016186">
    <property type="entry name" value="C-type_lectin-like/link_sf"/>
</dbReference>
<dbReference type="InterPro" id="IPR034007">
    <property type="entry name" value="CTLD_bac"/>
</dbReference>
<keyword evidence="3" id="KW-1185">Reference proteome</keyword>
<evidence type="ECO:0000313" key="3">
    <source>
        <dbReference type="Proteomes" id="UP001259492"/>
    </source>
</evidence>
<dbReference type="InterPro" id="IPR016187">
    <property type="entry name" value="CTDL_fold"/>
</dbReference>
<dbReference type="Gene3D" id="3.10.100.10">
    <property type="entry name" value="Mannose-Binding Protein A, subunit A"/>
    <property type="match status" value="1"/>
</dbReference>
<dbReference type="Proteomes" id="UP001259492">
    <property type="component" value="Unassembled WGS sequence"/>
</dbReference>
<evidence type="ECO:0000259" key="1">
    <source>
        <dbReference type="PROSITE" id="PS50041"/>
    </source>
</evidence>